<dbReference type="InterPro" id="IPR011127">
    <property type="entry name" value="Dala_Dala_lig_N"/>
</dbReference>
<keyword evidence="7 18" id="KW-0436">Ligase</keyword>
<dbReference type="FunFam" id="3.30.470.20:FF:000008">
    <property type="entry name" value="D-alanine--D-alanine ligase"/>
    <property type="match status" value="1"/>
</dbReference>
<dbReference type="FunFam" id="3.30.1490.20:FF:000007">
    <property type="entry name" value="D-alanine--D-alanine ligase"/>
    <property type="match status" value="1"/>
</dbReference>
<evidence type="ECO:0000256" key="18">
    <source>
        <dbReference type="HAMAP-Rule" id="MF_00047"/>
    </source>
</evidence>
<sequence>MTKKRVGILCGGQSVEHEVSLQSAKNIVEAIDKQKYEVVLIAIDKQGGWHLNNTSDFLINTNFPSLSSLNKSNTSNIVLVFSASKRLSLYQTFIKCSKKKLLLLDIIFPILHGPLGEDGCIQGLLRLMNIPFVGSDILGSAINMDKDCTKRLLRDAGIKVTPWVCITKTERPYINVEELVDRFGLPLFIKPVNQGSSIGVSKVDTIEMFNTSLELAFSFDSKIIIEKNIQGREIECAILGNAFPQASPCGEIIAKDAFYSYKTKYINPDDVQLVIPAVINDAVSQKIRSVAIKAFRILECTGMARVDIFLTETGDIIVNEVNTLPGFTDVSMYPKLWQVAGISYRDLITRLLELAEEYHQHKYNIRTSI</sequence>
<comment type="function">
    <text evidence="2 18">Cell wall formation.</text>
</comment>
<feature type="binding site" evidence="21">
    <location>
        <position position="322"/>
    </location>
    <ligand>
        <name>Mg(2+)</name>
        <dbReference type="ChEBI" id="CHEBI:18420"/>
        <label>2</label>
    </ligand>
</feature>
<dbReference type="GO" id="GO:0008716">
    <property type="term" value="F:D-alanine-D-alanine ligase activity"/>
    <property type="evidence" value="ECO:0007669"/>
    <property type="project" value="UniProtKB-UniRule"/>
</dbReference>
<dbReference type="EC" id="6.3.2.4" evidence="18"/>
<evidence type="ECO:0000256" key="11">
    <source>
        <dbReference type="ARBA" id="ARBA00022842"/>
    </source>
</evidence>
<dbReference type="RefSeq" id="WP_022564288.1">
    <property type="nucleotide sequence ID" value="NZ_CP010907.1"/>
</dbReference>
<dbReference type="HAMAP" id="MF_00047">
    <property type="entry name" value="Dala_Dala_lig"/>
    <property type="match status" value="1"/>
</dbReference>
<dbReference type="PROSITE" id="PS50975">
    <property type="entry name" value="ATP_GRASP"/>
    <property type="match status" value="1"/>
</dbReference>
<keyword evidence="23" id="KW-1185">Reference proteome</keyword>
<evidence type="ECO:0000256" key="5">
    <source>
        <dbReference type="ARBA" id="ARBA00010871"/>
    </source>
</evidence>
<evidence type="ECO:0000256" key="13">
    <source>
        <dbReference type="ARBA" id="ARBA00022984"/>
    </source>
</evidence>
<evidence type="ECO:0000256" key="10">
    <source>
        <dbReference type="ARBA" id="ARBA00022840"/>
    </source>
</evidence>
<comment type="cofactor">
    <cofactor evidence="1">
        <name>Mn(2+)</name>
        <dbReference type="ChEBI" id="CHEBI:29035"/>
    </cofactor>
</comment>
<reference evidence="22 23" key="1">
    <citation type="submission" date="2012-10" db="EMBL/GenBank/DDBJ databases">
        <title>Genome sequence of the symbiont of the pentatomidae stink bug Halyomorpha halys.</title>
        <authorList>
            <person name="Kobayashi H."/>
            <person name="Fujii-Muramatsu R."/>
            <person name="Takeishi K."/>
            <person name="Noda H."/>
        </authorList>
    </citation>
    <scope>NUCLEOTIDE SEQUENCE [LARGE SCALE GENOMIC DNA]</scope>
</reference>
<proteinExistence type="inferred from homology"/>
<dbReference type="NCBIfam" id="NF002528">
    <property type="entry name" value="PRK01966.1-4"/>
    <property type="match status" value="1"/>
</dbReference>
<dbReference type="GO" id="GO:0009252">
    <property type="term" value="P:peptidoglycan biosynthetic process"/>
    <property type="evidence" value="ECO:0007669"/>
    <property type="project" value="UniProtKB-UniRule"/>
</dbReference>
<name>U3U7L9_9GAMM</name>
<evidence type="ECO:0000256" key="6">
    <source>
        <dbReference type="ARBA" id="ARBA00022490"/>
    </source>
</evidence>
<dbReference type="AlphaFoldDB" id="U3U7L9"/>
<feature type="binding site" evidence="21">
    <location>
        <position position="320"/>
    </location>
    <ligand>
        <name>Mg(2+)</name>
        <dbReference type="ChEBI" id="CHEBI:18420"/>
        <label>2</label>
    </ligand>
</feature>
<dbReference type="GO" id="GO:0005829">
    <property type="term" value="C:cytosol"/>
    <property type="evidence" value="ECO:0007669"/>
    <property type="project" value="UniProtKB-ARBA"/>
</dbReference>
<feature type="active site" evidence="19">
    <location>
        <position position="331"/>
    </location>
</feature>
<keyword evidence="13 18" id="KW-0573">Peptidoglycan synthesis</keyword>
<dbReference type="PROSITE" id="PS00843">
    <property type="entry name" value="DALA_DALA_LIGASE_1"/>
    <property type="match status" value="1"/>
</dbReference>
<dbReference type="KEGG" id="pck:BMSBPS_0771"/>
<dbReference type="GO" id="GO:0005524">
    <property type="term" value="F:ATP binding"/>
    <property type="evidence" value="ECO:0007669"/>
    <property type="project" value="UniProtKB-UniRule"/>
</dbReference>
<keyword evidence="15 18" id="KW-0961">Cell wall biogenesis/degradation</keyword>
<dbReference type="OrthoDB" id="9813261at2"/>
<evidence type="ECO:0000256" key="7">
    <source>
        <dbReference type="ARBA" id="ARBA00022598"/>
    </source>
</evidence>
<dbReference type="Pfam" id="PF07478">
    <property type="entry name" value="Dala_Dala_lig_C"/>
    <property type="match status" value="1"/>
</dbReference>
<dbReference type="eggNOG" id="COG1181">
    <property type="taxonomic scope" value="Bacteria"/>
</dbReference>
<dbReference type="PANTHER" id="PTHR23132">
    <property type="entry name" value="D-ALANINE--D-ALANINE LIGASE"/>
    <property type="match status" value="1"/>
</dbReference>
<dbReference type="SUPFAM" id="SSF56059">
    <property type="entry name" value="Glutathione synthetase ATP-binding domain-like"/>
    <property type="match status" value="1"/>
</dbReference>
<keyword evidence="10" id="KW-0067">ATP-binding</keyword>
<comment type="catalytic activity">
    <reaction evidence="16 18">
        <text>2 D-alanine + ATP = D-alanyl-D-alanine + ADP + phosphate + H(+)</text>
        <dbReference type="Rhea" id="RHEA:11224"/>
        <dbReference type="ChEBI" id="CHEBI:15378"/>
        <dbReference type="ChEBI" id="CHEBI:30616"/>
        <dbReference type="ChEBI" id="CHEBI:43474"/>
        <dbReference type="ChEBI" id="CHEBI:57416"/>
        <dbReference type="ChEBI" id="CHEBI:57822"/>
        <dbReference type="ChEBI" id="CHEBI:456216"/>
        <dbReference type="EC" id="6.3.2.4"/>
    </reaction>
</comment>
<dbReference type="InterPro" id="IPR013815">
    <property type="entry name" value="ATP_grasp_subdomain_1"/>
</dbReference>
<evidence type="ECO:0000256" key="21">
    <source>
        <dbReference type="PIRSR" id="PIRSR039102-3"/>
    </source>
</evidence>
<feature type="binding site" evidence="20">
    <location>
        <begin position="319"/>
        <end position="320"/>
    </location>
    <ligand>
        <name>ATP</name>
        <dbReference type="ChEBI" id="CHEBI:30616"/>
    </ligand>
</feature>
<evidence type="ECO:0000256" key="16">
    <source>
        <dbReference type="ARBA" id="ARBA00047614"/>
    </source>
</evidence>
<evidence type="ECO:0000256" key="17">
    <source>
        <dbReference type="ARBA" id="ARBA00060592"/>
    </source>
</evidence>
<feature type="active site" evidence="19">
    <location>
        <position position="196"/>
    </location>
</feature>
<evidence type="ECO:0000256" key="4">
    <source>
        <dbReference type="ARBA" id="ARBA00004752"/>
    </source>
</evidence>
<evidence type="ECO:0000256" key="8">
    <source>
        <dbReference type="ARBA" id="ARBA00022723"/>
    </source>
</evidence>
<dbReference type="Pfam" id="PF01820">
    <property type="entry name" value="Dala_Dala_lig_N"/>
    <property type="match status" value="1"/>
</dbReference>
<comment type="subcellular location">
    <subcellularLocation>
        <location evidence="3 18">Cytoplasm</location>
    </subcellularLocation>
</comment>
<dbReference type="PANTHER" id="PTHR23132:SF25">
    <property type="entry name" value="D-ALANINE--D-ALANINE LIGASE A"/>
    <property type="match status" value="1"/>
</dbReference>
<dbReference type="KEGG" id="hhs:HHS_02990"/>
<evidence type="ECO:0000256" key="14">
    <source>
        <dbReference type="ARBA" id="ARBA00023211"/>
    </source>
</evidence>
<dbReference type="InterPro" id="IPR011761">
    <property type="entry name" value="ATP-grasp"/>
</dbReference>
<evidence type="ECO:0000256" key="2">
    <source>
        <dbReference type="ARBA" id="ARBA00003921"/>
    </source>
</evidence>
<evidence type="ECO:0000256" key="1">
    <source>
        <dbReference type="ARBA" id="ARBA00001936"/>
    </source>
</evidence>
<accession>U3U7L9</accession>
<feature type="active site" evidence="19">
    <location>
        <position position="16"/>
    </location>
</feature>
<dbReference type="InterPro" id="IPR005905">
    <property type="entry name" value="D_ala_D_ala"/>
</dbReference>
<dbReference type="NCBIfam" id="NF002378">
    <property type="entry name" value="PRK01372.1"/>
    <property type="match status" value="1"/>
</dbReference>
<comment type="pathway">
    <text evidence="17">Glycan biosynthesis.</text>
</comment>
<gene>
    <name evidence="18" type="primary">ddl</name>
    <name evidence="22" type="ORF">HHS_02990</name>
</gene>
<dbReference type="InterPro" id="IPR011095">
    <property type="entry name" value="Dala_Dala_lig_C"/>
</dbReference>
<dbReference type="Gene3D" id="3.30.1490.20">
    <property type="entry name" value="ATP-grasp fold, A domain"/>
    <property type="match status" value="1"/>
</dbReference>
<dbReference type="Gene3D" id="3.40.50.20">
    <property type="match status" value="1"/>
</dbReference>
<dbReference type="SUPFAM" id="SSF52440">
    <property type="entry name" value="PreATP-grasp domain"/>
    <property type="match status" value="1"/>
</dbReference>
<dbReference type="EMBL" id="AP012554">
    <property type="protein sequence ID" value="BAO00269.1"/>
    <property type="molecule type" value="Genomic_DNA"/>
</dbReference>
<evidence type="ECO:0000313" key="23">
    <source>
        <dbReference type="Proteomes" id="UP000016900"/>
    </source>
</evidence>
<evidence type="ECO:0000313" key="22">
    <source>
        <dbReference type="EMBL" id="BAO00269.1"/>
    </source>
</evidence>
<dbReference type="GO" id="GO:0046872">
    <property type="term" value="F:metal ion binding"/>
    <property type="evidence" value="ECO:0007669"/>
    <property type="project" value="UniProtKB-KW"/>
</dbReference>
<feature type="binding site" evidence="20">
    <location>
        <begin position="226"/>
        <end position="233"/>
    </location>
    <ligand>
        <name>ATP</name>
        <dbReference type="ChEBI" id="CHEBI:30616"/>
    </ligand>
</feature>
<evidence type="ECO:0000256" key="3">
    <source>
        <dbReference type="ARBA" id="ARBA00004496"/>
    </source>
</evidence>
<feature type="binding site" evidence="20">
    <location>
        <position position="146"/>
    </location>
    <ligand>
        <name>ATP</name>
        <dbReference type="ChEBI" id="CHEBI:30616"/>
    </ligand>
</feature>
<keyword evidence="6 18" id="KW-0963">Cytoplasm</keyword>
<dbReference type="STRING" id="1235990.BMSBPS_0771"/>
<evidence type="ECO:0000256" key="19">
    <source>
        <dbReference type="PIRSR" id="PIRSR039102-1"/>
    </source>
</evidence>
<dbReference type="Gene3D" id="3.30.470.20">
    <property type="entry name" value="ATP-grasp fold, B domain"/>
    <property type="match status" value="1"/>
</dbReference>
<feature type="binding site" evidence="20">
    <location>
        <begin position="188"/>
        <end position="190"/>
    </location>
    <ligand>
        <name>ATP</name>
        <dbReference type="ChEBI" id="CHEBI:30616"/>
    </ligand>
</feature>
<protein>
    <recommendedName>
        <fullName evidence="18">D-alanine--D-alanine ligase</fullName>
        <ecNumber evidence="18">6.3.2.4</ecNumber>
    </recommendedName>
    <alternativeName>
        <fullName evidence="18">D-Ala-D-Ala ligase</fullName>
    </alternativeName>
    <alternativeName>
        <fullName evidence="18">D-alanylalanine synthetase</fullName>
    </alternativeName>
</protein>
<dbReference type="PIRSF" id="PIRSF039102">
    <property type="entry name" value="Ddl/VanB"/>
    <property type="match status" value="1"/>
</dbReference>
<keyword evidence="14 21" id="KW-0464">Manganese</keyword>
<feature type="binding site" evidence="21">
    <location>
        <position position="307"/>
    </location>
    <ligand>
        <name>Mg(2+)</name>
        <dbReference type="ChEBI" id="CHEBI:18420"/>
        <label>1</label>
    </ligand>
</feature>
<keyword evidence="9 20" id="KW-0547">Nucleotide-binding</keyword>
<dbReference type="PATRIC" id="fig|1235990.3.peg.299"/>
<feature type="binding site" evidence="21">
    <location>
        <position position="320"/>
    </location>
    <ligand>
        <name>Mg(2+)</name>
        <dbReference type="ChEBI" id="CHEBI:18420"/>
        <label>1</label>
    </ligand>
</feature>
<evidence type="ECO:0000256" key="20">
    <source>
        <dbReference type="PIRSR" id="PIRSR039102-2"/>
    </source>
</evidence>
<evidence type="ECO:0000256" key="9">
    <source>
        <dbReference type="ARBA" id="ARBA00022741"/>
    </source>
</evidence>
<comment type="pathway">
    <text evidence="4 18">Cell wall biogenesis; peptidoglycan biosynthesis.</text>
</comment>
<dbReference type="NCBIfam" id="NF002525">
    <property type="entry name" value="PRK01966.1-1"/>
    <property type="match status" value="1"/>
</dbReference>
<keyword evidence="12 18" id="KW-0133">Cell shape</keyword>
<dbReference type="GO" id="GO:0071555">
    <property type="term" value="P:cell wall organization"/>
    <property type="evidence" value="ECO:0007669"/>
    <property type="project" value="UniProtKB-KW"/>
</dbReference>
<dbReference type="NCBIfam" id="TIGR01205">
    <property type="entry name" value="D_ala_D_alaTIGR"/>
    <property type="match status" value="1"/>
</dbReference>
<feature type="binding site" evidence="20">
    <location>
        <begin position="196"/>
        <end position="197"/>
    </location>
    <ligand>
        <name>ATP</name>
        <dbReference type="ChEBI" id="CHEBI:30616"/>
    </ligand>
</feature>
<comment type="similarity">
    <text evidence="5 18">Belongs to the D-alanine--D-alanine ligase family.</text>
</comment>
<organism evidence="22 23">
    <name type="scientific">Candidatus Pantoea carbekii</name>
    <dbReference type="NCBI Taxonomy" id="1235990"/>
    <lineage>
        <taxon>Bacteria</taxon>
        <taxon>Pseudomonadati</taxon>
        <taxon>Pseudomonadota</taxon>
        <taxon>Gammaproteobacteria</taxon>
        <taxon>Enterobacterales</taxon>
        <taxon>Erwiniaceae</taxon>
        <taxon>Pantoea</taxon>
    </lineage>
</organism>
<dbReference type="InterPro" id="IPR016185">
    <property type="entry name" value="PreATP-grasp_dom_sf"/>
</dbReference>
<keyword evidence="11 21" id="KW-0460">Magnesium</keyword>
<dbReference type="GO" id="GO:0008360">
    <property type="term" value="P:regulation of cell shape"/>
    <property type="evidence" value="ECO:0007669"/>
    <property type="project" value="UniProtKB-KW"/>
</dbReference>
<dbReference type="UniPathway" id="UPA00219"/>
<dbReference type="Proteomes" id="UP000016900">
    <property type="component" value="Chromosome"/>
</dbReference>
<keyword evidence="8 21" id="KW-0479">Metal-binding</keyword>
<dbReference type="InterPro" id="IPR000291">
    <property type="entry name" value="D-Ala_lig_Van_CS"/>
</dbReference>
<comment type="cofactor">
    <cofactor evidence="21">
        <name>Mg(2+)</name>
        <dbReference type="ChEBI" id="CHEBI:18420"/>
    </cofactor>
    <cofactor evidence="21">
        <name>Mn(2+)</name>
        <dbReference type="ChEBI" id="CHEBI:29035"/>
    </cofactor>
    <text evidence="21">Binds 2 magnesium or manganese ions per subunit.</text>
</comment>
<evidence type="ECO:0000256" key="15">
    <source>
        <dbReference type="ARBA" id="ARBA00023316"/>
    </source>
</evidence>
<dbReference type="PROSITE" id="PS00844">
    <property type="entry name" value="DALA_DALA_LIGASE_2"/>
    <property type="match status" value="1"/>
</dbReference>
<evidence type="ECO:0000256" key="12">
    <source>
        <dbReference type="ARBA" id="ARBA00022960"/>
    </source>
</evidence>